<proteinExistence type="predicted"/>
<dbReference type="EMBL" id="JANBPK010001124">
    <property type="protein sequence ID" value="KAJ2925727.1"/>
    <property type="molecule type" value="Genomic_DNA"/>
</dbReference>
<dbReference type="AlphaFoldDB" id="A0A9W8IZW0"/>
<dbReference type="OrthoDB" id="2856689at2759"/>
<feature type="non-terminal residue" evidence="1">
    <location>
        <position position="575"/>
    </location>
</feature>
<organism evidence="1 2">
    <name type="scientific">Candolleomyces eurysporus</name>
    <dbReference type="NCBI Taxonomy" id="2828524"/>
    <lineage>
        <taxon>Eukaryota</taxon>
        <taxon>Fungi</taxon>
        <taxon>Dikarya</taxon>
        <taxon>Basidiomycota</taxon>
        <taxon>Agaricomycotina</taxon>
        <taxon>Agaricomycetes</taxon>
        <taxon>Agaricomycetidae</taxon>
        <taxon>Agaricales</taxon>
        <taxon>Agaricineae</taxon>
        <taxon>Psathyrellaceae</taxon>
        <taxon>Candolleomyces</taxon>
    </lineage>
</organism>
<name>A0A9W8IZW0_9AGAR</name>
<gene>
    <name evidence="1" type="ORF">H1R20_g11366</name>
</gene>
<dbReference type="InterPro" id="IPR036047">
    <property type="entry name" value="F-box-like_dom_sf"/>
</dbReference>
<dbReference type="Proteomes" id="UP001140091">
    <property type="component" value="Unassembled WGS sequence"/>
</dbReference>
<keyword evidence="2" id="KW-1185">Reference proteome</keyword>
<evidence type="ECO:0008006" key="3">
    <source>
        <dbReference type="Google" id="ProtNLM"/>
    </source>
</evidence>
<reference evidence="1" key="1">
    <citation type="submission" date="2022-06" db="EMBL/GenBank/DDBJ databases">
        <title>Genome Sequence of Candolleomyces eurysporus.</title>
        <authorList>
            <person name="Buettner E."/>
        </authorList>
    </citation>
    <scope>NUCLEOTIDE SEQUENCE</scope>
    <source>
        <strain evidence="1">VTCC 930004</strain>
    </source>
</reference>
<protein>
    <recommendedName>
        <fullName evidence="3">F-box domain-containing protein</fullName>
    </recommendedName>
</protein>
<evidence type="ECO:0000313" key="1">
    <source>
        <dbReference type="EMBL" id="KAJ2925727.1"/>
    </source>
</evidence>
<dbReference type="SUPFAM" id="SSF81383">
    <property type="entry name" value="F-box domain"/>
    <property type="match status" value="1"/>
</dbReference>
<comment type="caution">
    <text evidence="1">The sequence shown here is derived from an EMBL/GenBank/DDBJ whole genome shotgun (WGS) entry which is preliminary data.</text>
</comment>
<accession>A0A9W8IZW0</accession>
<evidence type="ECO:0000313" key="2">
    <source>
        <dbReference type="Proteomes" id="UP001140091"/>
    </source>
</evidence>
<sequence length="575" mass="64648">MSDSIQQDFWFSDELALQTLDLLPPLDLRSCAQVSRSFNRITVQSVLDGHKIWNPQQSASLQLAEKPHDLDGLSALLLSIHVKSLAHVNFDLMKVVSLPSALKSFHKMKRLVDRMASVRTVYVHWPSDAYRDTIALSDKQFATACKCVEEFLGTVISRGCNLLQISGFNAFTSKYKLKKNPAIIGTFAEGTGSKPAVAEAPSIWGSAIEYLTYRQARATSDLSVLSDEANYYRKSSRFSISAAPWISLTPSPTLSQVTKLTSFYAYTTNIFRPPFSQWTFSLLKESPITFVTLCFKDLPNDELESKLILERLAEAVPDITALYLDAARPGIMKDAVAWLGRFRQLKVLKIEPECFAAGTNIDDLDLQALARLPHIRTLTSSSSFLCAYIASRRSVDAGTLPRDLVDVIMRHIWTSSTRSAASAFIKDVERLHNAIIEASPELGGRYITLRINLRFNCFSDRAEALNRIWDELDSSMLRRACDEEGASLEAPLCFRPSKPRPWLCLELHLTATVDEIQRGDVDEEVVAFCRMFPTLRKIMLCSPPAVSLGSRLSLRKERLDKFKSVCPELYYGWLY</sequence>